<dbReference type="Proteomes" id="UP000009282">
    <property type="component" value="Chromosome"/>
</dbReference>
<comment type="function">
    <text evidence="1">Catalyzes the specific phosphorylation of 1,6-anhydro-N-acetylmuramic acid (anhMurNAc) with the simultaneous cleavage of the 1,6-anhydro ring, generating MurNAc-6-P. Is required for the utilization of anhMurNAc either imported from the medium or derived from its own cell wall murein, and thus plays a role in cell wall recycling.</text>
</comment>
<keyword evidence="1" id="KW-0547">Nucleotide-binding</keyword>
<dbReference type="AlphaFoldDB" id="G4QHR2"/>
<keyword evidence="1" id="KW-0808">Transferase</keyword>
<organism evidence="2 3">
    <name type="scientific">Glaciecola nitratireducens (strain JCM 12485 / KCTC 12276 / FR1064)</name>
    <dbReference type="NCBI Taxonomy" id="1085623"/>
    <lineage>
        <taxon>Bacteria</taxon>
        <taxon>Pseudomonadati</taxon>
        <taxon>Pseudomonadota</taxon>
        <taxon>Gammaproteobacteria</taxon>
        <taxon>Alteromonadales</taxon>
        <taxon>Alteromonadaceae</taxon>
        <taxon>Brumicola</taxon>
    </lineage>
</organism>
<dbReference type="RefSeq" id="WP_014109162.1">
    <property type="nucleotide sequence ID" value="NC_016041.1"/>
</dbReference>
<dbReference type="InterPro" id="IPR005338">
    <property type="entry name" value="Anhydro_N_Ac-Mur_kinase"/>
</dbReference>
<gene>
    <name evidence="1 2" type="primary">anmK</name>
    <name evidence="2" type="ordered locus">GNIT_2186</name>
</gene>
<dbReference type="PANTHER" id="PTHR30605">
    <property type="entry name" value="ANHYDRO-N-ACETYLMURAMIC ACID KINASE"/>
    <property type="match status" value="1"/>
</dbReference>
<sequence length="395" mass="43071">MLQHIEKLHRIASASERLIVGLMSGTSLDGLDIALCKISGHGTSTNLRCEKFTTVDYSEALKTAVQHVFAQQVVSLDALCLLNAQIGQLHGEMINQTLLDWGVANESVDLIASHGQTIYHRPSSFHKMKNQPNSTLQIGDGDHIAAITGITTVSDFRQKHIAHGGEGAPLAMYGDYLLLRSEKEHRILLNIGGIANITYLPRSATFDEVICSDIGPGNTIMDALARLHCDYDYDKDANIAKQGSINKVLLKRMLKQSFINLPLPKTTGPETFNLDWFNAQLKAIHLENLSVPDQMATLNAFTAHAIANTLEQLPEISTVYVSGGGAHNPLLLDNISHLLKRPVFSTNKLDVNSDAKEAILFAVLANECVAGDERAFLSDNAKQPNVSMGKLSFPS</sequence>
<dbReference type="InterPro" id="IPR043129">
    <property type="entry name" value="ATPase_NBD"/>
</dbReference>
<dbReference type="STRING" id="1085623.GNIT_2186"/>
<evidence type="ECO:0000313" key="2">
    <source>
        <dbReference type="EMBL" id="AEP30289.1"/>
    </source>
</evidence>
<dbReference type="UniPathway" id="UPA00343"/>
<keyword evidence="1" id="KW-0119">Carbohydrate metabolism</keyword>
<dbReference type="UniPathway" id="UPA00544"/>
<dbReference type="PANTHER" id="PTHR30605:SF0">
    <property type="entry name" value="ANHYDRO-N-ACETYLMURAMIC ACID KINASE"/>
    <property type="match status" value="1"/>
</dbReference>
<evidence type="ECO:0000256" key="1">
    <source>
        <dbReference type="HAMAP-Rule" id="MF_01270"/>
    </source>
</evidence>
<dbReference type="KEGG" id="gni:GNIT_2186"/>
<keyword evidence="1" id="KW-0067">ATP-binding</keyword>
<comment type="pathway">
    <text evidence="1">Cell wall biogenesis; peptidoglycan recycling.</text>
</comment>
<feature type="binding site" evidence="1">
    <location>
        <begin position="25"/>
        <end position="32"/>
    </location>
    <ligand>
        <name>ATP</name>
        <dbReference type="ChEBI" id="CHEBI:30616"/>
    </ligand>
</feature>
<dbReference type="EMBL" id="CP003060">
    <property type="protein sequence ID" value="AEP30289.1"/>
    <property type="molecule type" value="Genomic_DNA"/>
</dbReference>
<dbReference type="HOGENOM" id="CLU_038782_1_0_6"/>
<dbReference type="CDD" id="cd24050">
    <property type="entry name" value="ASKHA_NBD_ANMK"/>
    <property type="match status" value="1"/>
</dbReference>
<dbReference type="GO" id="GO:0009254">
    <property type="term" value="P:peptidoglycan turnover"/>
    <property type="evidence" value="ECO:0007669"/>
    <property type="project" value="UniProtKB-UniRule"/>
</dbReference>
<dbReference type="Pfam" id="PF03702">
    <property type="entry name" value="AnmK"/>
    <property type="match status" value="1"/>
</dbReference>
<comment type="catalytic activity">
    <reaction evidence="1">
        <text>1,6-anhydro-N-acetyl-beta-muramate + ATP + H2O = N-acetyl-D-muramate 6-phosphate + ADP + H(+)</text>
        <dbReference type="Rhea" id="RHEA:24952"/>
        <dbReference type="ChEBI" id="CHEBI:15377"/>
        <dbReference type="ChEBI" id="CHEBI:15378"/>
        <dbReference type="ChEBI" id="CHEBI:30616"/>
        <dbReference type="ChEBI" id="CHEBI:58690"/>
        <dbReference type="ChEBI" id="CHEBI:58722"/>
        <dbReference type="ChEBI" id="CHEBI:456216"/>
        <dbReference type="EC" id="2.7.1.170"/>
    </reaction>
</comment>
<reference evidence="2 3" key="1">
    <citation type="journal article" date="2011" name="J. Bacteriol.">
        <title>Complete genome sequence of seawater bacterium Glaciecola nitratireducens FR1064T.</title>
        <authorList>
            <person name="Bian F."/>
            <person name="Qin Q.L."/>
            <person name="Xie B.B."/>
            <person name="Shu Y.L."/>
            <person name="Zhang X.Y."/>
            <person name="Yu Y."/>
            <person name="Chen B."/>
            <person name="Chen X.L."/>
            <person name="Zhou B.C."/>
            <person name="Zhang Y.Z."/>
        </authorList>
    </citation>
    <scope>NUCLEOTIDE SEQUENCE [LARGE SCALE GENOMIC DNA]</scope>
    <source>
        <strain evidence="3">JCM 12485 / KCTC 12276 / FR1064</strain>
    </source>
</reference>
<evidence type="ECO:0000313" key="3">
    <source>
        <dbReference type="Proteomes" id="UP000009282"/>
    </source>
</evidence>
<dbReference type="GO" id="GO:0005524">
    <property type="term" value="F:ATP binding"/>
    <property type="evidence" value="ECO:0007669"/>
    <property type="project" value="UniProtKB-UniRule"/>
</dbReference>
<name>G4QHR2_GLANF</name>
<dbReference type="Gene3D" id="3.30.420.40">
    <property type="match status" value="2"/>
</dbReference>
<keyword evidence="3" id="KW-1185">Reference proteome</keyword>
<accession>G4QHR2</accession>
<proteinExistence type="inferred from homology"/>
<dbReference type="OrthoDB" id="9763949at2"/>
<dbReference type="EC" id="2.7.1.170" evidence="1"/>
<comment type="similarity">
    <text evidence="1">Belongs to the anhydro-N-acetylmuramic acid kinase family.</text>
</comment>
<dbReference type="eggNOG" id="COG2377">
    <property type="taxonomic scope" value="Bacteria"/>
</dbReference>
<dbReference type="GO" id="GO:0006040">
    <property type="term" value="P:amino sugar metabolic process"/>
    <property type="evidence" value="ECO:0007669"/>
    <property type="project" value="InterPro"/>
</dbReference>
<comment type="pathway">
    <text evidence="1">Amino-sugar metabolism; 1,6-anhydro-N-acetylmuramate degradation.</text>
</comment>
<protein>
    <recommendedName>
        <fullName evidence="1">Anhydro-N-acetylmuramic acid kinase</fullName>
        <ecNumber evidence="1">2.7.1.170</ecNumber>
    </recommendedName>
    <alternativeName>
        <fullName evidence="1">AnhMurNAc kinase</fullName>
    </alternativeName>
</protein>
<keyword evidence="1 2" id="KW-0418">Kinase</keyword>
<dbReference type="GO" id="GO:0016773">
    <property type="term" value="F:phosphotransferase activity, alcohol group as acceptor"/>
    <property type="evidence" value="ECO:0007669"/>
    <property type="project" value="UniProtKB-UniRule"/>
</dbReference>
<dbReference type="HAMAP" id="MF_01270">
    <property type="entry name" value="AnhMurNAc_kinase"/>
    <property type="match status" value="1"/>
</dbReference>
<dbReference type="GO" id="GO:0016301">
    <property type="term" value="F:kinase activity"/>
    <property type="evidence" value="ECO:0007669"/>
    <property type="project" value="UniProtKB-KW"/>
</dbReference>
<dbReference type="SUPFAM" id="SSF53067">
    <property type="entry name" value="Actin-like ATPase domain"/>
    <property type="match status" value="1"/>
</dbReference>
<dbReference type="GO" id="GO:0097175">
    <property type="term" value="P:1,6-anhydro-N-acetyl-beta-muramic acid catabolic process"/>
    <property type="evidence" value="ECO:0007669"/>
    <property type="project" value="UniProtKB-UniRule"/>
</dbReference>